<name>A0ACC0AIP4_CATRO</name>
<evidence type="ECO:0000313" key="1">
    <source>
        <dbReference type="EMBL" id="KAI5659371.1"/>
    </source>
</evidence>
<evidence type="ECO:0000313" key="2">
    <source>
        <dbReference type="Proteomes" id="UP001060085"/>
    </source>
</evidence>
<organism evidence="1 2">
    <name type="scientific">Catharanthus roseus</name>
    <name type="common">Madagascar periwinkle</name>
    <name type="synonym">Vinca rosea</name>
    <dbReference type="NCBI Taxonomy" id="4058"/>
    <lineage>
        <taxon>Eukaryota</taxon>
        <taxon>Viridiplantae</taxon>
        <taxon>Streptophyta</taxon>
        <taxon>Embryophyta</taxon>
        <taxon>Tracheophyta</taxon>
        <taxon>Spermatophyta</taxon>
        <taxon>Magnoliopsida</taxon>
        <taxon>eudicotyledons</taxon>
        <taxon>Gunneridae</taxon>
        <taxon>Pentapetalae</taxon>
        <taxon>asterids</taxon>
        <taxon>lamiids</taxon>
        <taxon>Gentianales</taxon>
        <taxon>Apocynaceae</taxon>
        <taxon>Rauvolfioideae</taxon>
        <taxon>Vinceae</taxon>
        <taxon>Catharanthinae</taxon>
        <taxon>Catharanthus</taxon>
    </lineage>
</organism>
<sequence>MASINDPSWVSVASSDFFVEILSRLPVKTLGSFSTVCKSWHSFIKTKTFIQTHLKNYCQKNSSSIELPSIPYLSCSSKTIILDEISKNLMAYCTPQDLSVVGNSCNGIICFTDNKTYYGTRVFLSNPILKKTKCISHFWKTDFRPYLNIYSKLGFGCLEYNDFKVVRIYYFKDINSSKLLVVKPQVEVYSSKADNWRKIDEANINCIADKRSVSCNGAIYWLGRRREEWSCDIILSFDLANESFDEIILPPIESKVSKNAILLVYNGLLAFWTVSSVNNNNTMLSESNWRRSNMIIGSLCQIETEYCYDLWVMMDKKVSNSWRKLGVFETKKNVTEVRGFTNGGKLIMEIWESDYLASWDPINGEIQFLKWNEIDTTFFGSLVSF</sequence>
<keyword evidence="2" id="KW-1185">Reference proteome</keyword>
<protein>
    <submittedName>
        <fullName evidence="1">Uncharacterized protein</fullName>
    </submittedName>
</protein>
<dbReference type="Proteomes" id="UP001060085">
    <property type="component" value="Linkage Group LG06"/>
</dbReference>
<comment type="caution">
    <text evidence="1">The sequence shown here is derived from an EMBL/GenBank/DDBJ whole genome shotgun (WGS) entry which is preliminary data.</text>
</comment>
<proteinExistence type="predicted"/>
<reference evidence="2" key="1">
    <citation type="journal article" date="2023" name="Nat. Plants">
        <title>Single-cell RNA sequencing provides a high-resolution roadmap for understanding the multicellular compartmentation of specialized metabolism.</title>
        <authorList>
            <person name="Sun S."/>
            <person name="Shen X."/>
            <person name="Li Y."/>
            <person name="Li Y."/>
            <person name="Wang S."/>
            <person name="Li R."/>
            <person name="Zhang H."/>
            <person name="Shen G."/>
            <person name="Guo B."/>
            <person name="Wei J."/>
            <person name="Xu J."/>
            <person name="St-Pierre B."/>
            <person name="Chen S."/>
            <person name="Sun C."/>
        </authorList>
    </citation>
    <scope>NUCLEOTIDE SEQUENCE [LARGE SCALE GENOMIC DNA]</scope>
</reference>
<gene>
    <name evidence="1" type="ORF">M9H77_28164</name>
</gene>
<dbReference type="EMBL" id="CM044706">
    <property type="protein sequence ID" value="KAI5659371.1"/>
    <property type="molecule type" value="Genomic_DNA"/>
</dbReference>
<accession>A0ACC0AIP4</accession>